<feature type="domain" description="Fas-binding factor 1 C-terminal" evidence="3">
    <location>
        <begin position="483"/>
        <end position="934"/>
    </location>
</feature>
<organism evidence="4 5">
    <name type="scientific">Nasonia vitripennis</name>
    <name type="common">Parasitic wasp</name>
    <dbReference type="NCBI Taxonomy" id="7425"/>
    <lineage>
        <taxon>Eukaryota</taxon>
        <taxon>Metazoa</taxon>
        <taxon>Ecdysozoa</taxon>
        <taxon>Arthropoda</taxon>
        <taxon>Hexapoda</taxon>
        <taxon>Insecta</taxon>
        <taxon>Pterygota</taxon>
        <taxon>Neoptera</taxon>
        <taxon>Endopterygota</taxon>
        <taxon>Hymenoptera</taxon>
        <taxon>Apocrita</taxon>
        <taxon>Proctotrupomorpha</taxon>
        <taxon>Chalcidoidea</taxon>
        <taxon>Pteromalidae</taxon>
        <taxon>Pteromalinae</taxon>
        <taxon>Nasonia</taxon>
    </lineage>
</organism>
<proteinExistence type="predicted"/>
<feature type="coiled-coil region" evidence="1">
    <location>
        <begin position="384"/>
        <end position="436"/>
    </location>
</feature>
<dbReference type="GeneID" id="100121713"/>
<dbReference type="AlphaFoldDB" id="A0A7M7LMB1"/>
<dbReference type="CTD" id="39330"/>
<dbReference type="InterPro" id="IPR033561">
    <property type="entry name" value="FBF1"/>
</dbReference>
<dbReference type="Pfam" id="PF21007">
    <property type="entry name" value="FBF1"/>
    <property type="match status" value="1"/>
</dbReference>
<feature type="region of interest" description="Disordered" evidence="2">
    <location>
        <begin position="122"/>
        <end position="212"/>
    </location>
</feature>
<dbReference type="GO" id="GO:0060271">
    <property type="term" value="P:cilium assembly"/>
    <property type="evidence" value="ECO:0007669"/>
    <property type="project" value="InterPro"/>
</dbReference>
<evidence type="ECO:0000313" key="5">
    <source>
        <dbReference type="Proteomes" id="UP000002358"/>
    </source>
</evidence>
<dbReference type="RefSeq" id="XP_001605324.2">
    <property type="nucleotide sequence ID" value="XM_001605274.6"/>
</dbReference>
<feature type="compositionally biased region" description="Basic and acidic residues" evidence="2">
    <location>
        <begin position="14"/>
        <end position="34"/>
    </location>
</feature>
<keyword evidence="1" id="KW-0175">Coiled coil</keyword>
<keyword evidence="5" id="KW-1185">Reference proteome</keyword>
<feature type="coiled-coil region" evidence="1">
    <location>
        <begin position="466"/>
        <end position="565"/>
    </location>
</feature>
<feature type="region of interest" description="Disordered" evidence="2">
    <location>
        <begin position="298"/>
        <end position="320"/>
    </location>
</feature>
<dbReference type="KEGG" id="nvi:100121713"/>
<protein>
    <recommendedName>
        <fullName evidence="3">Fas-binding factor 1 C-terminal domain-containing protein</fullName>
    </recommendedName>
</protein>
<dbReference type="PANTHER" id="PTHR33689:SF1">
    <property type="entry name" value="FAS-BINDING FACTOR 1"/>
    <property type="match status" value="1"/>
</dbReference>
<dbReference type="SMR" id="A0A7M7LMB1"/>
<dbReference type="InParanoid" id="A0A7M7LMB1"/>
<feature type="compositionally biased region" description="Basic and acidic residues" evidence="2">
    <location>
        <begin position="305"/>
        <end position="317"/>
    </location>
</feature>
<dbReference type="InterPro" id="IPR049390">
    <property type="entry name" value="FBF1_C"/>
</dbReference>
<evidence type="ECO:0000256" key="2">
    <source>
        <dbReference type="SAM" id="MobiDB-lite"/>
    </source>
</evidence>
<name>A0A7M7LMB1_NASVI</name>
<dbReference type="EnsemblMetazoa" id="XM_001605274">
    <property type="protein sequence ID" value="XP_001605324"/>
    <property type="gene ID" value="LOC100121713"/>
</dbReference>
<feature type="region of interest" description="Disordered" evidence="2">
    <location>
        <begin position="1"/>
        <end position="34"/>
    </location>
</feature>
<evidence type="ECO:0000259" key="3">
    <source>
        <dbReference type="Pfam" id="PF21007"/>
    </source>
</evidence>
<feature type="coiled-coil region" evidence="1">
    <location>
        <begin position="674"/>
        <end position="708"/>
    </location>
</feature>
<dbReference type="GO" id="GO:0005814">
    <property type="term" value="C:centriole"/>
    <property type="evidence" value="ECO:0007669"/>
    <property type="project" value="TreeGrafter"/>
</dbReference>
<accession>A0A7M7LMB1</accession>
<evidence type="ECO:0000313" key="4">
    <source>
        <dbReference type="EnsemblMetazoa" id="XP_001605324"/>
    </source>
</evidence>
<dbReference type="GO" id="GO:0036064">
    <property type="term" value="C:ciliary basal body"/>
    <property type="evidence" value="ECO:0007669"/>
    <property type="project" value="TreeGrafter"/>
</dbReference>
<dbReference type="OrthoDB" id="8195456at2759"/>
<dbReference type="PANTHER" id="PTHR33689">
    <property type="entry name" value="FAS-BINDING FACTOR 1"/>
    <property type="match status" value="1"/>
</dbReference>
<sequence>MEDWDELENSLFRKASETKDSGIGESKKKVAFRDIDENDPLKDLNFSDEEDSEEYFKDRPVAAAQSSKISHLFGLKSEDPPEAQDFTPANAHIAEYTEPNNSPLLSTKNSLEKLEVIESDFKESDTIRPSNSTVTAPKVENPVQKSAPKMKSIFDDDDDDHLIDKSKTSVNTQAKKTSLMEDLFGSRPKSSPLIETGRRSNPLNYDAPATRSNSGEALTGLLNESTSKTVNNAGFSLSAPKEPRRGRRALTVQNDPLGLLSMSSLQIDDTPKPKEQKIVQPTAREVITKSPVIEDLPEWLGGPKVSKEQKQETEKPVQSETSLIAKSAEVIGKTVSGLTDQTVITIGSESEEQQGLTSQLLGIEFDQQAAMINMQQQEHELRTAAALSQQSEKLNNLLETQKIKLTEQEKQFNMLIARQLERQALLEAQMKAQQDRINSYIQTLSAQPSTVPSMQLTVNKEVKLGSKESEDEKEESESLVQKLQLEKLYLENTLESLREKHEKEISILEESYKKQVQFLEEAMIQMEKRMQDDLECVEADYKLKIQKLRDEMLDTEKLHKTEKQTLKEEHARLIHEIRDNHRRSMEVMQKEHIETIERITKSKESERQAIEIMKLDGTNVENVLNKSQVIIEGLENLQKKFESRDNNFVESQDNHLVFQEKNIEYLKESLEKQKDAFAEEKHKLMVTIQKLESETSELIQEFRKQNNTFKESEEILKSREQALLRDREIFIEQTNWERERLQAMRDAWAKEEDRQLEWLAQERQTLATERGKLQIFNRLKIGVDESSKIELEATIKAAQEAASSANQERLKWQEKINELEIQKNALQEKENNLIQKAKKLDDFTQSAVAIREEGLRALKEARFIEERYKEKFNELQIQQRLLNEREAKLATEKLELAKERLSFRVSEVEQPEKDISNKLNNKIIHEEEQSNFSEVQSTSMQYTTYFKDIVDPHLLLLKWDLDNKLQMS</sequence>
<reference evidence="4" key="1">
    <citation type="submission" date="2021-01" db="UniProtKB">
        <authorList>
            <consortium name="EnsemblMetazoa"/>
        </authorList>
    </citation>
    <scope>IDENTIFICATION</scope>
</reference>
<dbReference type="GO" id="GO:0097539">
    <property type="term" value="C:ciliary transition fiber"/>
    <property type="evidence" value="ECO:0007669"/>
    <property type="project" value="InterPro"/>
</dbReference>
<feature type="coiled-coil region" evidence="1">
    <location>
        <begin position="788"/>
        <end position="885"/>
    </location>
</feature>
<dbReference type="FunCoup" id="A0A7M7LMB1">
    <property type="interactions" value="10"/>
</dbReference>
<dbReference type="GO" id="GO:0090162">
    <property type="term" value="P:establishment of epithelial cell polarity"/>
    <property type="evidence" value="ECO:0007669"/>
    <property type="project" value="InterPro"/>
</dbReference>
<evidence type="ECO:0000256" key="1">
    <source>
        <dbReference type="SAM" id="Coils"/>
    </source>
</evidence>
<dbReference type="Proteomes" id="UP000002358">
    <property type="component" value="Chromosome 1"/>
</dbReference>